<dbReference type="AlphaFoldDB" id="A0A9N8EVE5"/>
<gene>
    <name evidence="1" type="ORF">SEMRO_1725_G293760.1</name>
</gene>
<dbReference type="Proteomes" id="UP001153069">
    <property type="component" value="Unassembled WGS sequence"/>
</dbReference>
<evidence type="ECO:0000313" key="1">
    <source>
        <dbReference type="EMBL" id="CAB9525779.1"/>
    </source>
</evidence>
<organism evidence="1 2">
    <name type="scientific">Seminavis robusta</name>
    <dbReference type="NCBI Taxonomy" id="568900"/>
    <lineage>
        <taxon>Eukaryota</taxon>
        <taxon>Sar</taxon>
        <taxon>Stramenopiles</taxon>
        <taxon>Ochrophyta</taxon>
        <taxon>Bacillariophyta</taxon>
        <taxon>Bacillariophyceae</taxon>
        <taxon>Bacillariophycidae</taxon>
        <taxon>Naviculales</taxon>
        <taxon>Naviculaceae</taxon>
        <taxon>Seminavis</taxon>
    </lineage>
</organism>
<reference evidence="1" key="1">
    <citation type="submission" date="2020-06" db="EMBL/GenBank/DDBJ databases">
        <authorList>
            <consortium name="Plant Systems Biology data submission"/>
        </authorList>
    </citation>
    <scope>NUCLEOTIDE SEQUENCE</scope>
    <source>
        <strain evidence="1">D6</strain>
    </source>
</reference>
<sequence>MGDRKALEDASKRLANDLAKPLPAIYQYNRWRLEKIISICGSHPALVSRGFICKFRKSSFNLTEGIRLTPLLLLLKCGPPLKVLQSFIETHKAALLDPVYLLNNRPLFFACALPFVEMKRCPGVLDYLVKQFPMETSVESRLQLLDGARSGHANCKMLPIFALVSSNYPASLADVQSLFQATFEHSGTALTFDKARAVELLRSSMKGCNENDVTAYLTEKVISSGLDCLEAECQSWSDCNIVSTLLKKLSLSRIDVAFGEGLNFSEIFEEIMETWTKNAQTIKILKLYLPKKHHRMRAMSLALADRLAALPSTSLVELHITFPGDGTKGLSFYYEDDHLGSRDISSPIAGLIQRNPGLKKIILHCWFRVEPMSFFQAVESHGSSLEEFKTCFLCHSGQEYQDALEALVSLLGRSTSLTSAEPRFPSGASWLKDKSNMNLIRKAKYLQDLNLLGRKQARENMYELVKVLAPVPQDSIGKTNADASCIRSKNPNSDKSRFGFDIVSLNYSLLRENPSLWCDEAAADQTRTMCCQQVEEA</sequence>
<evidence type="ECO:0000313" key="2">
    <source>
        <dbReference type="Proteomes" id="UP001153069"/>
    </source>
</evidence>
<dbReference type="EMBL" id="CAICTM010001723">
    <property type="protein sequence ID" value="CAB9525779.1"/>
    <property type="molecule type" value="Genomic_DNA"/>
</dbReference>
<protein>
    <submittedName>
        <fullName evidence="1">Uncharacterized protein</fullName>
    </submittedName>
</protein>
<comment type="caution">
    <text evidence="1">The sequence shown here is derived from an EMBL/GenBank/DDBJ whole genome shotgun (WGS) entry which is preliminary data.</text>
</comment>
<keyword evidence="2" id="KW-1185">Reference proteome</keyword>
<proteinExistence type="predicted"/>
<accession>A0A9N8EVE5</accession>
<name>A0A9N8EVE5_9STRA</name>